<evidence type="ECO:0000256" key="2">
    <source>
        <dbReference type="ARBA" id="ARBA00022833"/>
    </source>
</evidence>
<dbReference type="InterPro" id="IPR020843">
    <property type="entry name" value="ER"/>
</dbReference>
<keyword evidence="3" id="KW-0560">Oxidoreductase</keyword>
<dbReference type="Proteomes" id="UP000827133">
    <property type="component" value="Unassembled WGS sequence"/>
</dbReference>
<dbReference type="PROSITE" id="PS00059">
    <property type="entry name" value="ADH_ZINC"/>
    <property type="match status" value="1"/>
</dbReference>
<evidence type="ECO:0000256" key="1">
    <source>
        <dbReference type="ARBA" id="ARBA00022723"/>
    </source>
</evidence>
<gene>
    <name evidence="6" type="ORF">J7337_011251</name>
</gene>
<feature type="domain" description="Enoyl reductase (ER)" evidence="5">
    <location>
        <begin position="19"/>
        <end position="335"/>
    </location>
</feature>
<dbReference type="InterPro" id="IPR002328">
    <property type="entry name" value="ADH_Zn_CS"/>
</dbReference>
<dbReference type="GO" id="GO:0008270">
    <property type="term" value="F:zinc ion binding"/>
    <property type="evidence" value="ECO:0007669"/>
    <property type="project" value="InterPro"/>
</dbReference>
<evidence type="ECO:0000313" key="6">
    <source>
        <dbReference type="EMBL" id="KAG9496475.1"/>
    </source>
</evidence>
<comment type="caution">
    <text evidence="6">The sequence shown here is derived from an EMBL/GenBank/DDBJ whole genome shotgun (WGS) entry which is preliminary data.</text>
</comment>
<name>A0A9P8IK75_9HYPO</name>
<dbReference type="EMBL" id="JAHBCI010000009">
    <property type="protein sequence ID" value="KAG9496475.1"/>
    <property type="molecule type" value="Genomic_DNA"/>
</dbReference>
<dbReference type="InterPro" id="IPR013154">
    <property type="entry name" value="ADH-like_N"/>
</dbReference>
<protein>
    <recommendedName>
        <fullName evidence="5">Enoyl reductase (ER) domain-containing protein</fullName>
    </recommendedName>
</protein>
<keyword evidence="7" id="KW-1185">Reference proteome</keyword>
<sequence>MPHSQETKTSLPVRAQTPSTMKAVQFMTPSTRLEYKEVPVPVPAKINFSAAGLCHTDWNIASGVDDTFFWKRPIILGHEIAGVVVEIGSEVTKFKVGDPVAAVIGTEHPLTFGDVTRAAGIGYDGGFAEYVALYEYKTVRIPEGVTFAEAAVATDATATAYHAVVVEGQISASSQIAVVGLGGLGLSAIQIATLFGCKIYGIEPDTRKYVAAVQAGAYACAKSFDGFPGVRFDAVIDFAGTGSTTAAAAKVVKPGGKVVLVGLLSKYTTLNTQELVALGVTIKGSAGSSISEVEKSLQMIANKEVQPLLEEIPFSGIKEGLDRLEKGNVIGRLYTDLTKA</sequence>
<comment type="cofactor">
    <cofactor evidence="4">
        <name>Zn(2+)</name>
        <dbReference type="ChEBI" id="CHEBI:29105"/>
    </cofactor>
</comment>
<dbReference type="Pfam" id="PF00107">
    <property type="entry name" value="ADH_zinc_N"/>
    <property type="match status" value="1"/>
</dbReference>
<dbReference type="RefSeq" id="XP_044675475.1">
    <property type="nucleotide sequence ID" value="XM_044828800.1"/>
</dbReference>
<dbReference type="PANTHER" id="PTHR43401:SF5">
    <property type="entry name" value="ALCOHOL DEHYDROGENASE-RELATED"/>
    <property type="match status" value="1"/>
</dbReference>
<evidence type="ECO:0000313" key="7">
    <source>
        <dbReference type="Proteomes" id="UP000827133"/>
    </source>
</evidence>
<dbReference type="Pfam" id="PF08240">
    <property type="entry name" value="ADH_N"/>
    <property type="match status" value="1"/>
</dbReference>
<dbReference type="SUPFAM" id="SSF50129">
    <property type="entry name" value="GroES-like"/>
    <property type="match status" value="1"/>
</dbReference>
<proteinExistence type="inferred from homology"/>
<reference evidence="6" key="1">
    <citation type="journal article" date="2021" name="Mol. Plant Microbe Interact.">
        <title>Telomere to telomere genome assembly of Fusarium musae F31, causal agent of crown rot disease of banana.</title>
        <authorList>
            <person name="Degradi L."/>
            <person name="Tava V."/>
            <person name="Kunova A."/>
            <person name="Cortesi P."/>
            <person name="Saracchi M."/>
            <person name="Pasquali M."/>
        </authorList>
    </citation>
    <scope>NUCLEOTIDE SEQUENCE</scope>
    <source>
        <strain evidence="6">F31</strain>
    </source>
</reference>
<dbReference type="KEGG" id="fmu:J7337_011251"/>
<dbReference type="SMART" id="SM00829">
    <property type="entry name" value="PKS_ER"/>
    <property type="match status" value="1"/>
</dbReference>
<evidence type="ECO:0000256" key="3">
    <source>
        <dbReference type="ARBA" id="ARBA00023002"/>
    </source>
</evidence>
<dbReference type="InterPro" id="IPR011032">
    <property type="entry name" value="GroES-like_sf"/>
</dbReference>
<dbReference type="AlphaFoldDB" id="A0A9P8IK75"/>
<accession>A0A9P8IK75</accession>
<organism evidence="6 7">
    <name type="scientific">Fusarium musae</name>
    <dbReference type="NCBI Taxonomy" id="1042133"/>
    <lineage>
        <taxon>Eukaryota</taxon>
        <taxon>Fungi</taxon>
        <taxon>Dikarya</taxon>
        <taxon>Ascomycota</taxon>
        <taxon>Pezizomycotina</taxon>
        <taxon>Sordariomycetes</taxon>
        <taxon>Hypocreomycetidae</taxon>
        <taxon>Hypocreales</taxon>
        <taxon>Nectriaceae</taxon>
        <taxon>Fusarium</taxon>
    </lineage>
</organism>
<evidence type="ECO:0000259" key="5">
    <source>
        <dbReference type="SMART" id="SM00829"/>
    </source>
</evidence>
<dbReference type="InterPro" id="IPR013149">
    <property type="entry name" value="ADH-like_C"/>
</dbReference>
<keyword evidence="1 4" id="KW-0479">Metal-binding</keyword>
<comment type="similarity">
    <text evidence="4">Belongs to the zinc-containing alcohol dehydrogenase family.</text>
</comment>
<dbReference type="InterPro" id="IPR050129">
    <property type="entry name" value="Zn_alcohol_dh"/>
</dbReference>
<dbReference type="Gene3D" id="3.90.180.10">
    <property type="entry name" value="Medium-chain alcohol dehydrogenases, catalytic domain"/>
    <property type="match status" value="1"/>
</dbReference>
<evidence type="ECO:0000256" key="4">
    <source>
        <dbReference type="RuleBase" id="RU361277"/>
    </source>
</evidence>
<dbReference type="PANTHER" id="PTHR43401">
    <property type="entry name" value="L-THREONINE 3-DEHYDROGENASE"/>
    <property type="match status" value="1"/>
</dbReference>
<dbReference type="CDD" id="cd08254">
    <property type="entry name" value="hydroxyacyl_CoA_DH"/>
    <property type="match status" value="1"/>
</dbReference>
<keyword evidence="2 4" id="KW-0862">Zinc</keyword>
<dbReference type="GO" id="GO:0016491">
    <property type="term" value="F:oxidoreductase activity"/>
    <property type="evidence" value="ECO:0007669"/>
    <property type="project" value="UniProtKB-KW"/>
</dbReference>
<dbReference type="SUPFAM" id="SSF51735">
    <property type="entry name" value="NAD(P)-binding Rossmann-fold domains"/>
    <property type="match status" value="1"/>
</dbReference>
<dbReference type="InterPro" id="IPR036291">
    <property type="entry name" value="NAD(P)-bd_dom_sf"/>
</dbReference>
<dbReference type="GeneID" id="68319107"/>